<evidence type="ECO:0000256" key="6">
    <source>
        <dbReference type="ARBA" id="ARBA00022729"/>
    </source>
</evidence>
<evidence type="ECO:0000256" key="3">
    <source>
        <dbReference type="ARBA" id="ARBA00022475"/>
    </source>
</evidence>
<dbReference type="FunFam" id="3.80.10.10:FF:000095">
    <property type="entry name" value="LRR receptor-like serine/threonine-protein kinase GSO1"/>
    <property type="match status" value="1"/>
</dbReference>
<keyword evidence="7" id="KW-0677">Repeat</keyword>
<evidence type="ECO:0000313" key="14">
    <source>
        <dbReference type="Proteomes" id="UP001652660"/>
    </source>
</evidence>
<reference evidence="15" key="2">
    <citation type="submission" date="2025-08" db="UniProtKB">
        <authorList>
            <consortium name="RefSeq"/>
        </authorList>
    </citation>
    <scope>IDENTIFICATION</scope>
    <source>
        <tissue evidence="15">Leaves</tissue>
    </source>
</reference>
<dbReference type="Pfam" id="PF08263">
    <property type="entry name" value="LRRNT_2"/>
    <property type="match status" value="1"/>
</dbReference>
<dbReference type="RefSeq" id="XP_027096203.1">
    <property type="nucleotide sequence ID" value="XM_027240402.2"/>
</dbReference>
<evidence type="ECO:0000313" key="15">
    <source>
        <dbReference type="RefSeq" id="XP_027096203.1"/>
    </source>
</evidence>
<sequence length="850" mass="94957">MYQRNPMRHPNFLDTTSSLLSLFLFITILVTSQIPLGCTGQAHSSNFTCIESERQALLQFRDSLIDESNRLSSWIGEDCCSWDGISCNKVIGHVVKLDLCNSEQLGFEFYSHWYHCRSCLAGDHLSPSLVNLTILRHLDLSLNNFSGIRIPTFLGLLKDLRYLNLSNAGFVGEVPHHLGNLSHLRYLDIGVALRRIIQNKLTSNDLEWVARLSSLETLSLNSVDLSGAQDVFRAINMLPLLKALDLEGCGLTVPHLLHVNSTSLSSLDLSANQFINPTIPPWLRNLTGLQDLNLRFCYLGGEVHDTFEQMTSLVKLDLYGNRFDTSTLKCICNISSLTSLQMSENNLQGSIPSEIGQLRKLTRLYLFFNELNGTIPSSLWELTKLQTLEVDRNSLTGVLSEHHFVKLRELNSLYISYNFLSLHVSSSWVPPFQLRHITMDSIETGPQFPNWLRTQKEIEVLFMQNVSISDAIPSWFGVHFNYLKALDLSRNNLEGSLKSFATAVADVDKEAIKIESLYLSYNRFTGSIPEDLCRLKTLMVLDLSNNHLSGSIPLCLGNLRHLVALSLSDNNLCGQIPSSLGNLEELGTLHLSGNKFDGKLPSSMQNLIRLQILDLGENGIKDIIPVWIGERLSDLKFLRLESNNFRGGIPDKFCQLLHLQVLNLAHNNLSGFIPHCFNNFTMMVSREAASADLLMINYFELRLLNLKGGRELEYSKNLLSVKSIILSANNLVGEIPDEIMDLVGLQIFNLSKNHLNGRIPQKIGNLKQLETLDLSMNELNGEIPPSLSGLNSLSSLNLSYNKLSGPIPSGNQLQTLTDPSIYEGNIGLCGKPLNSCPADELPTENGRTHS</sequence>
<evidence type="ECO:0000256" key="11">
    <source>
        <dbReference type="SAM" id="SignalP"/>
    </source>
</evidence>
<feature type="domain" description="Leucine-rich repeat-containing N-terminal plant-type" evidence="12">
    <location>
        <begin position="51"/>
        <end position="88"/>
    </location>
</feature>
<dbReference type="InterPro" id="IPR032675">
    <property type="entry name" value="LRR_dom_sf"/>
</dbReference>
<dbReference type="SMART" id="SM00365">
    <property type="entry name" value="LRR_SD22"/>
    <property type="match status" value="4"/>
</dbReference>
<comment type="subcellular location">
    <subcellularLocation>
        <location evidence="1">Cell membrane</location>
        <topology evidence="1">Single-pass type I membrane protein</topology>
    </subcellularLocation>
</comment>
<dbReference type="FunFam" id="3.80.10.10:FF:000041">
    <property type="entry name" value="LRR receptor-like serine/threonine-protein kinase ERECTA"/>
    <property type="match status" value="1"/>
</dbReference>
<proteinExistence type="inferred from homology"/>
<organism evidence="14 15">
    <name type="scientific">Coffea arabica</name>
    <name type="common">Arabian coffee</name>
    <dbReference type="NCBI Taxonomy" id="13443"/>
    <lineage>
        <taxon>Eukaryota</taxon>
        <taxon>Viridiplantae</taxon>
        <taxon>Streptophyta</taxon>
        <taxon>Embryophyta</taxon>
        <taxon>Tracheophyta</taxon>
        <taxon>Spermatophyta</taxon>
        <taxon>Magnoliopsida</taxon>
        <taxon>eudicotyledons</taxon>
        <taxon>Gunneridae</taxon>
        <taxon>Pentapetalae</taxon>
        <taxon>asterids</taxon>
        <taxon>lamiids</taxon>
        <taxon>Gentianales</taxon>
        <taxon>Rubiaceae</taxon>
        <taxon>Ixoroideae</taxon>
        <taxon>Gardenieae complex</taxon>
        <taxon>Bertiereae - Coffeeae clade</taxon>
        <taxon>Coffeeae</taxon>
        <taxon>Coffea</taxon>
    </lineage>
</organism>
<dbReference type="InterPro" id="IPR001611">
    <property type="entry name" value="Leu-rich_rpt"/>
</dbReference>
<gene>
    <name evidence="15" type="primary">LOC113716104</name>
</gene>
<keyword evidence="9" id="KW-0472">Membrane</keyword>
<evidence type="ECO:0000256" key="8">
    <source>
        <dbReference type="ARBA" id="ARBA00022989"/>
    </source>
</evidence>
<comment type="similarity">
    <text evidence="2">Belongs to the RLP family.</text>
</comment>
<dbReference type="GO" id="GO:0006952">
    <property type="term" value="P:defense response"/>
    <property type="evidence" value="ECO:0007669"/>
    <property type="project" value="UniProtKB-ARBA"/>
</dbReference>
<protein>
    <submittedName>
        <fullName evidence="15">Receptor-like protein EIX2 isoform X1</fullName>
    </submittedName>
</protein>
<evidence type="ECO:0000256" key="2">
    <source>
        <dbReference type="ARBA" id="ARBA00009592"/>
    </source>
</evidence>
<keyword evidence="8" id="KW-1133">Transmembrane helix</keyword>
<keyword evidence="5" id="KW-0812">Transmembrane</keyword>
<feature type="signal peptide" evidence="11">
    <location>
        <begin position="1"/>
        <end position="32"/>
    </location>
</feature>
<dbReference type="PANTHER" id="PTHR48063:SF112">
    <property type="entry name" value="RECEPTOR LIKE PROTEIN 30-LIKE"/>
    <property type="match status" value="1"/>
</dbReference>
<name>A0A6P6V045_COFAR</name>
<dbReference type="AlphaFoldDB" id="A0A6P6V045"/>
<keyword evidence="3" id="KW-1003">Cell membrane</keyword>
<evidence type="ECO:0000256" key="5">
    <source>
        <dbReference type="ARBA" id="ARBA00022692"/>
    </source>
</evidence>
<dbReference type="GeneID" id="113716104"/>
<dbReference type="GO" id="GO:0005886">
    <property type="term" value="C:plasma membrane"/>
    <property type="evidence" value="ECO:0007669"/>
    <property type="project" value="UniProtKB-SubCell"/>
</dbReference>
<evidence type="ECO:0000256" key="4">
    <source>
        <dbReference type="ARBA" id="ARBA00022614"/>
    </source>
</evidence>
<keyword evidence="4" id="KW-0433">Leucine-rich repeat</keyword>
<dbReference type="Proteomes" id="UP001652660">
    <property type="component" value="Chromosome 11c"/>
</dbReference>
<dbReference type="Pfam" id="PF23598">
    <property type="entry name" value="LRR_14"/>
    <property type="match status" value="1"/>
</dbReference>
<dbReference type="PANTHER" id="PTHR48063">
    <property type="entry name" value="LRR RECEPTOR-LIKE KINASE"/>
    <property type="match status" value="1"/>
</dbReference>
<accession>A0A6P6V045</accession>
<reference evidence="14" key="1">
    <citation type="journal article" date="2025" name="Foods">
        <title>Unveiling the Microbial Signatures of Arabica Coffee Cherries: Insights into Ripeness Specific Diversity, Functional Traits, and Implications for Quality and Safety.</title>
        <authorList>
            <consortium name="RefSeq"/>
            <person name="Tenea G.N."/>
            <person name="Cifuentes V."/>
            <person name="Reyes P."/>
            <person name="Cevallos-Vallejos M."/>
        </authorList>
    </citation>
    <scope>NUCLEOTIDE SEQUENCE [LARGE SCALE GENOMIC DNA]</scope>
</reference>
<dbReference type="SUPFAM" id="SSF52058">
    <property type="entry name" value="L domain-like"/>
    <property type="match status" value="1"/>
</dbReference>
<dbReference type="InterPro" id="IPR013210">
    <property type="entry name" value="LRR_N_plant-typ"/>
</dbReference>
<dbReference type="SMART" id="SM00369">
    <property type="entry name" value="LRR_TYP"/>
    <property type="match status" value="9"/>
</dbReference>
<dbReference type="Pfam" id="PF00560">
    <property type="entry name" value="LRR_1"/>
    <property type="match status" value="5"/>
</dbReference>
<dbReference type="OrthoDB" id="1060944at2759"/>
<feature type="chain" id="PRO_5027709229" evidence="11">
    <location>
        <begin position="33"/>
        <end position="850"/>
    </location>
</feature>
<evidence type="ECO:0000259" key="13">
    <source>
        <dbReference type="Pfam" id="PF23598"/>
    </source>
</evidence>
<evidence type="ECO:0000256" key="10">
    <source>
        <dbReference type="ARBA" id="ARBA00023180"/>
    </source>
</evidence>
<dbReference type="Gene3D" id="3.80.10.10">
    <property type="entry name" value="Ribonuclease Inhibitor"/>
    <property type="match status" value="5"/>
</dbReference>
<evidence type="ECO:0000256" key="1">
    <source>
        <dbReference type="ARBA" id="ARBA00004251"/>
    </source>
</evidence>
<keyword evidence="6 11" id="KW-0732">Signal</keyword>
<feature type="domain" description="Disease resistance R13L4/SHOC-2-like LRR" evidence="13">
    <location>
        <begin position="233"/>
        <end position="453"/>
    </location>
</feature>
<dbReference type="InterPro" id="IPR003591">
    <property type="entry name" value="Leu-rich_rpt_typical-subtyp"/>
</dbReference>
<dbReference type="InterPro" id="IPR046956">
    <property type="entry name" value="RLP23-like"/>
</dbReference>
<evidence type="ECO:0000256" key="9">
    <source>
        <dbReference type="ARBA" id="ARBA00023136"/>
    </source>
</evidence>
<keyword evidence="14" id="KW-1185">Reference proteome</keyword>
<dbReference type="PRINTS" id="PR00019">
    <property type="entry name" value="LEURICHRPT"/>
</dbReference>
<evidence type="ECO:0000256" key="7">
    <source>
        <dbReference type="ARBA" id="ARBA00022737"/>
    </source>
</evidence>
<evidence type="ECO:0000259" key="12">
    <source>
        <dbReference type="Pfam" id="PF08263"/>
    </source>
</evidence>
<dbReference type="Pfam" id="PF13855">
    <property type="entry name" value="LRR_8"/>
    <property type="match status" value="2"/>
</dbReference>
<dbReference type="FunFam" id="3.80.10.10:FF:000111">
    <property type="entry name" value="LRR receptor-like serine/threonine-protein kinase ERECTA"/>
    <property type="match status" value="1"/>
</dbReference>
<dbReference type="GO" id="GO:0051707">
    <property type="term" value="P:response to other organism"/>
    <property type="evidence" value="ECO:0007669"/>
    <property type="project" value="UniProtKB-ARBA"/>
</dbReference>
<keyword evidence="10" id="KW-0325">Glycoprotein</keyword>
<dbReference type="InterPro" id="IPR055414">
    <property type="entry name" value="LRR_R13L4/SHOC2-like"/>
</dbReference>
<dbReference type="SUPFAM" id="SSF52047">
    <property type="entry name" value="RNI-like"/>
    <property type="match status" value="1"/>
</dbReference>